<dbReference type="Pfam" id="PF04333">
    <property type="entry name" value="MlaA"/>
    <property type="match status" value="1"/>
</dbReference>
<proteinExistence type="inferred from homology"/>
<dbReference type="EMBL" id="VOAV01000019">
    <property type="protein sequence ID" value="TWO29013.1"/>
    <property type="molecule type" value="Genomic_DNA"/>
</dbReference>
<comment type="caution">
    <text evidence="4">The sequence shown here is derived from an EMBL/GenBank/DDBJ whole genome shotgun (WGS) entry which is preliminary data.</text>
</comment>
<keyword evidence="4" id="KW-0449">Lipoprotein</keyword>
<evidence type="ECO:0000256" key="2">
    <source>
        <dbReference type="ARBA" id="ARBA00022729"/>
    </source>
</evidence>
<keyword evidence="2 3" id="KW-0732">Signal</keyword>
<feature type="chain" id="PRO_5047193366" evidence="3">
    <location>
        <begin position="20"/>
        <end position="239"/>
    </location>
</feature>
<evidence type="ECO:0000256" key="3">
    <source>
        <dbReference type="SAM" id="SignalP"/>
    </source>
</evidence>
<gene>
    <name evidence="4" type="ORF">XK09_04995</name>
</gene>
<protein>
    <submittedName>
        <fullName evidence="4">VacJ family lipoprotein</fullName>
    </submittedName>
</protein>
<organism evidence="4 5">
    <name type="scientific">Campylobacter lanienae</name>
    <dbReference type="NCBI Taxonomy" id="75658"/>
    <lineage>
        <taxon>Bacteria</taxon>
        <taxon>Pseudomonadati</taxon>
        <taxon>Campylobacterota</taxon>
        <taxon>Epsilonproteobacteria</taxon>
        <taxon>Campylobacterales</taxon>
        <taxon>Campylobacteraceae</taxon>
        <taxon>Campylobacter</taxon>
    </lineage>
</organism>
<name>A0ABY3G7Y9_9BACT</name>
<feature type="signal peptide" evidence="3">
    <location>
        <begin position="1"/>
        <end position="19"/>
    </location>
</feature>
<dbReference type="InterPro" id="IPR007428">
    <property type="entry name" value="MlaA"/>
</dbReference>
<reference evidence="4 5" key="1">
    <citation type="submission" date="2019-07" db="EMBL/GenBank/DDBJ databases">
        <title>Rapid identification of Enteric Bacteria from Whole Genome Sequences (WGS) using Average Nucleotide Identity (ANI).</title>
        <authorList>
            <person name="Lane C."/>
        </authorList>
    </citation>
    <scope>NUCLEOTIDE SEQUENCE [LARGE SCALE GENOMIC DNA]</scope>
    <source>
        <strain evidence="4 5">2013D-9588</strain>
    </source>
</reference>
<evidence type="ECO:0000313" key="5">
    <source>
        <dbReference type="Proteomes" id="UP000321599"/>
    </source>
</evidence>
<dbReference type="PRINTS" id="PR01805">
    <property type="entry name" value="VACJLIPOPROT"/>
</dbReference>
<dbReference type="PANTHER" id="PTHR30035">
    <property type="entry name" value="LIPOPROTEIN VACJ-RELATED"/>
    <property type="match status" value="1"/>
</dbReference>
<sequence>MLRIFVVSFVFIISSFASDIDSFEDEYAPQDSFDPLSGYNRVMTEFNHIIYQNLLIPTFKGYDYVMPDPAKDAISNFFDNLMFPIRFINNILQLKFTNAGEESLRFIANTIVGFGGISDVATNVYGLKKRDEDLGQTLGYWGVGSGFPIVLPILGQSNLRDLIGMSGDFFINPLSYTNEIFTDDANKYFHLNLIPKSWNVINEGSKDPELYNRLTSGAIDLYLFLKDGYEQRRNAQIQE</sequence>
<dbReference type="RefSeq" id="WP_096015143.1">
    <property type="nucleotide sequence ID" value="NZ_MJJV01000002.1"/>
</dbReference>
<comment type="similarity">
    <text evidence="1">Belongs to the MlaA family.</text>
</comment>
<keyword evidence="5" id="KW-1185">Reference proteome</keyword>
<dbReference type="PANTHER" id="PTHR30035:SF3">
    <property type="entry name" value="INTERMEMBRANE PHOSPHOLIPID TRANSPORT SYSTEM LIPOPROTEIN MLAA"/>
    <property type="match status" value="1"/>
</dbReference>
<evidence type="ECO:0000256" key="1">
    <source>
        <dbReference type="ARBA" id="ARBA00010634"/>
    </source>
</evidence>
<evidence type="ECO:0000313" key="4">
    <source>
        <dbReference type="EMBL" id="TWO29013.1"/>
    </source>
</evidence>
<dbReference type="Proteomes" id="UP000321599">
    <property type="component" value="Unassembled WGS sequence"/>
</dbReference>
<accession>A0ABY3G7Y9</accession>